<reference evidence="6" key="2">
    <citation type="submission" date="2020-08" db="EMBL/GenBank/DDBJ databases">
        <authorList>
            <person name="Lai Q."/>
        </authorList>
    </citation>
    <scope>NUCLEOTIDE SEQUENCE</scope>
    <source>
        <strain evidence="6">S27-2</strain>
    </source>
</reference>
<keyword evidence="4" id="KW-0472">Membrane</keyword>
<dbReference type="InterPro" id="IPR050465">
    <property type="entry name" value="UPF0194_transport"/>
</dbReference>
<sequence>MKFEDIQKQVANKRKNRMVILFTSALVILTIFIAMGLMLAQKKISKNELQLSHVELGDFTEIIVANGQFKNRYPSVIPTTQEGVVQTILVDEGQYVTRGTPLLTLSNDNFDLKKSQLQNQRHNSQLELELKNARLALETVQQQTEVARLKGEYDVLQAQFRAQQELANKGIISKLELMATEVKLRNMQRQHTLAANTLSTMNSLHNKEETLWQLKVAEIDKEIDALNDDINELNIVAKEDGQIQKINAKLGERLTLGAPVIELSKNEDLYFVAQIPERDAQRIQPQNQANIRVNSKWLQGQVERVSPNVTNGFVDVYIQFSLNNTSQYQLKQDLSAKVEITTQVLDNTTFSDKRIANNANTEQSSWFYNQADNSLVKRNIKLGEISQQKVMIVSGAQPGELIVSFEQSKLWGDTPPKVVL</sequence>
<proteinExistence type="predicted"/>
<evidence type="ECO:0000256" key="3">
    <source>
        <dbReference type="SAM" id="Coils"/>
    </source>
</evidence>
<keyword evidence="4" id="KW-0812">Transmembrane</keyword>
<dbReference type="Gene3D" id="2.40.50.100">
    <property type="match status" value="1"/>
</dbReference>
<reference evidence="6" key="1">
    <citation type="journal article" date="2018" name="Int. J. Syst. Evol. Microbiol.">
        <title>Neptunicella marina gen. nov., sp. nov., isolated from surface seawater.</title>
        <authorList>
            <person name="Liu X."/>
            <person name="Lai Q."/>
            <person name="Du Y."/>
            <person name="Zhang X."/>
            <person name="Liu Z."/>
            <person name="Sun F."/>
            <person name="Shao Z."/>
        </authorList>
    </citation>
    <scope>NUCLEOTIDE SEQUENCE</scope>
    <source>
        <strain evidence="6">S27-2</strain>
    </source>
</reference>
<dbReference type="InterPro" id="IPR058639">
    <property type="entry name" value="BSH_YknX-like"/>
</dbReference>
<keyword evidence="2 3" id="KW-0175">Coiled coil</keyword>
<gene>
    <name evidence="6" type="ORF">H8B19_10805</name>
</gene>
<keyword evidence="4" id="KW-1133">Transmembrane helix</keyword>
<protein>
    <submittedName>
        <fullName evidence="6">HlyD family efflux transporter periplasmic adaptor subunit</fullName>
    </submittedName>
</protein>
<evidence type="ECO:0000256" key="4">
    <source>
        <dbReference type="SAM" id="Phobius"/>
    </source>
</evidence>
<feature type="transmembrane region" description="Helical" evidence="4">
    <location>
        <begin position="20"/>
        <end position="40"/>
    </location>
</feature>
<dbReference type="EMBL" id="JACNEP010000007">
    <property type="protein sequence ID" value="MBC3766371.1"/>
    <property type="molecule type" value="Genomic_DNA"/>
</dbReference>
<dbReference type="GO" id="GO:0030313">
    <property type="term" value="C:cell envelope"/>
    <property type="evidence" value="ECO:0007669"/>
    <property type="project" value="UniProtKB-SubCell"/>
</dbReference>
<evidence type="ECO:0000313" key="7">
    <source>
        <dbReference type="Proteomes" id="UP000601768"/>
    </source>
</evidence>
<dbReference type="Pfam" id="PF25984">
    <property type="entry name" value="BSH_YknX"/>
    <property type="match status" value="1"/>
</dbReference>
<feature type="domain" description="YknX-like barrel-sandwich hybrid" evidence="5">
    <location>
        <begin position="78"/>
        <end position="252"/>
    </location>
</feature>
<evidence type="ECO:0000259" key="5">
    <source>
        <dbReference type="Pfam" id="PF25984"/>
    </source>
</evidence>
<evidence type="ECO:0000313" key="6">
    <source>
        <dbReference type="EMBL" id="MBC3766371.1"/>
    </source>
</evidence>
<name>A0A8J6M587_9ALTE</name>
<dbReference type="RefSeq" id="WP_186506894.1">
    <property type="nucleotide sequence ID" value="NZ_JACNEP010000007.1"/>
</dbReference>
<feature type="coiled-coil region" evidence="3">
    <location>
        <begin position="114"/>
        <end position="166"/>
    </location>
</feature>
<accession>A0A8J6M587</accession>
<dbReference type="PANTHER" id="PTHR32347">
    <property type="entry name" value="EFFLUX SYSTEM COMPONENT YKNX-RELATED"/>
    <property type="match status" value="1"/>
</dbReference>
<dbReference type="Gene3D" id="2.40.30.170">
    <property type="match status" value="1"/>
</dbReference>
<evidence type="ECO:0000256" key="2">
    <source>
        <dbReference type="ARBA" id="ARBA00023054"/>
    </source>
</evidence>
<evidence type="ECO:0000256" key="1">
    <source>
        <dbReference type="ARBA" id="ARBA00004196"/>
    </source>
</evidence>
<dbReference type="Proteomes" id="UP000601768">
    <property type="component" value="Unassembled WGS sequence"/>
</dbReference>
<dbReference type="SUPFAM" id="SSF111369">
    <property type="entry name" value="HlyD-like secretion proteins"/>
    <property type="match status" value="1"/>
</dbReference>
<dbReference type="AlphaFoldDB" id="A0A8J6M587"/>
<keyword evidence="7" id="KW-1185">Reference proteome</keyword>
<dbReference type="PANTHER" id="PTHR32347:SF23">
    <property type="entry name" value="BLL5650 PROTEIN"/>
    <property type="match status" value="1"/>
</dbReference>
<comment type="caution">
    <text evidence="6">The sequence shown here is derived from an EMBL/GenBank/DDBJ whole genome shotgun (WGS) entry which is preliminary data.</text>
</comment>
<organism evidence="6 7">
    <name type="scientific">Neptunicella marina</name>
    <dbReference type="NCBI Taxonomy" id="2125989"/>
    <lineage>
        <taxon>Bacteria</taxon>
        <taxon>Pseudomonadati</taxon>
        <taxon>Pseudomonadota</taxon>
        <taxon>Gammaproteobacteria</taxon>
        <taxon>Alteromonadales</taxon>
        <taxon>Alteromonadaceae</taxon>
        <taxon>Neptunicella</taxon>
    </lineage>
</organism>
<comment type="subcellular location">
    <subcellularLocation>
        <location evidence="1">Cell envelope</location>
    </subcellularLocation>
</comment>